<dbReference type="Pfam" id="PF01799">
    <property type="entry name" value="Fer2_2"/>
    <property type="match status" value="1"/>
</dbReference>
<dbReference type="PANTHER" id="PTHR44379:SF5">
    <property type="entry name" value="OXIDOREDUCTASE WITH IRON-SULFUR SUBUNIT"/>
    <property type="match status" value="1"/>
</dbReference>
<dbReference type="InterPro" id="IPR036010">
    <property type="entry name" value="2Fe-2S_ferredoxin-like_sf"/>
</dbReference>
<dbReference type="GO" id="GO:0046872">
    <property type="term" value="F:metal ion binding"/>
    <property type="evidence" value="ECO:0007669"/>
    <property type="project" value="UniProtKB-KW"/>
</dbReference>
<evidence type="ECO:0000256" key="1">
    <source>
        <dbReference type="ARBA" id="ARBA00022714"/>
    </source>
</evidence>
<evidence type="ECO:0000313" key="7">
    <source>
        <dbReference type="EMBL" id="BCK78137.1"/>
    </source>
</evidence>
<dbReference type="RefSeq" id="WP_212818690.1">
    <property type="nucleotide sequence ID" value="NZ_AP023415.1"/>
</dbReference>
<dbReference type="InterPro" id="IPR051452">
    <property type="entry name" value="Diverse_Oxidoreductases"/>
</dbReference>
<keyword evidence="4" id="KW-0408">Iron</keyword>
<sequence length="160" mass="17156">MYNDVRFTLNGKPVVYTGNPLRRLLDVLREDYGLTGSKEGCGEGECGACSIIKNGKLVTPCIIPVGAIQGAELLTIEGIRDTEKGKCIIEAYAEGGAVQCGFCIPGMVMATYVLLNENPDPTEDEIRLGISGNLCRCTGYDLIVESIHLAAEKGAALWKK</sequence>
<name>A0A810PVN4_9FIRM</name>
<keyword evidence="8" id="KW-1185">Reference proteome</keyword>
<dbReference type="InterPro" id="IPR001041">
    <property type="entry name" value="2Fe-2S_ferredoxin-type"/>
</dbReference>
<dbReference type="GO" id="GO:0016491">
    <property type="term" value="F:oxidoreductase activity"/>
    <property type="evidence" value="ECO:0007669"/>
    <property type="project" value="UniProtKB-KW"/>
</dbReference>
<dbReference type="PANTHER" id="PTHR44379">
    <property type="entry name" value="OXIDOREDUCTASE WITH IRON-SULFUR SUBUNIT"/>
    <property type="match status" value="1"/>
</dbReference>
<dbReference type="EMBL" id="AP023415">
    <property type="protein sequence ID" value="BCK78137.1"/>
    <property type="molecule type" value="Genomic_DNA"/>
</dbReference>
<protein>
    <recommendedName>
        <fullName evidence="6">2Fe-2S ferredoxin-type domain-containing protein</fullName>
    </recommendedName>
</protein>
<gene>
    <name evidence="7" type="ORF">MM35RIKEN_03290</name>
</gene>
<reference evidence="7" key="1">
    <citation type="submission" date="2020-09" db="EMBL/GenBank/DDBJ databases">
        <title>New species isolated from human feces.</title>
        <authorList>
            <person name="Kitahara M."/>
            <person name="Shigeno Y."/>
            <person name="Shime M."/>
            <person name="Matsumoto Y."/>
            <person name="Nakamura S."/>
            <person name="Motooka D."/>
            <person name="Fukuoka S."/>
            <person name="Nishikawa H."/>
            <person name="Benno Y."/>
        </authorList>
    </citation>
    <scope>NUCLEOTIDE SEQUENCE</scope>
    <source>
        <strain evidence="7">MM35</strain>
    </source>
</reference>
<keyword evidence="1" id="KW-0001">2Fe-2S</keyword>
<dbReference type="Pfam" id="PF00111">
    <property type="entry name" value="Fer2"/>
    <property type="match status" value="1"/>
</dbReference>
<proteinExistence type="predicted"/>
<dbReference type="InterPro" id="IPR036884">
    <property type="entry name" value="2Fe-2S-bd_dom_sf"/>
</dbReference>
<keyword evidence="5" id="KW-0411">Iron-sulfur</keyword>
<dbReference type="InterPro" id="IPR002888">
    <property type="entry name" value="2Fe-2S-bd"/>
</dbReference>
<dbReference type="Proteomes" id="UP000681343">
    <property type="component" value="Chromosome"/>
</dbReference>
<dbReference type="PROSITE" id="PS51085">
    <property type="entry name" value="2FE2S_FER_2"/>
    <property type="match status" value="1"/>
</dbReference>
<dbReference type="PROSITE" id="PS00197">
    <property type="entry name" value="2FE2S_FER_1"/>
    <property type="match status" value="1"/>
</dbReference>
<accession>A0A810PVN4</accession>
<keyword evidence="2" id="KW-0479">Metal-binding</keyword>
<evidence type="ECO:0000256" key="5">
    <source>
        <dbReference type="ARBA" id="ARBA00023014"/>
    </source>
</evidence>
<dbReference type="Gene3D" id="1.10.150.120">
    <property type="entry name" value="[2Fe-2S]-binding domain"/>
    <property type="match status" value="1"/>
</dbReference>
<dbReference type="GO" id="GO:0051537">
    <property type="term" value="F:2 iron, 2 sulfur cluster binding"/>
    <property type="evidence" value="ECO:0007669"/>
    <property type="project" value="UniProtKB-KW"/>
</dbReference>
<dbReference type="KEGG" id="vfa:MM35RIKEN_03290"/>
<dbReference type="AlphaFoldDB" id="A0A810PVN4"/>
<evidence type="ECO:0000259" key="6">
    <source>
        <dbReference type="PROSITE" id="PS51085"/>
    </source>
</evidence>
<evidence type="ECO:0000256" key="4">
    <source>
        <dbReference type="ARBA" id="ARBA00023004"/>
    </source>
</evidence>
<dbReference type="SUPFAM" id="SSF47741">
    <property type="entry name" value="CO dehydrogenase ISP C-domain like"/>
    <property type="match status" value="1"/>
</dbReference>
<dbReference type="SUPFAM" id="SSF54292">
    <property type="entry name" value="2Fe-2S ferredoxin-like"/>
    <property type="match status" value="1"/>
</dbReference>
<dbReference type="Gene3D" id="3.10.20.30">
    <property type="match status" value="1"/>
</dbReference>
<evidence type="ECO:0000256" key="2">
    <source>
        <dbReference type="ARBA" id="ARBA00022723"/>
    </source>
</evidence>
<evidence type="ECO:0000313" key="8">
    <source>
        <dbReference type="Proteomes" id="UP000681343"/>
    </source>
</evidence>
<evidence type="ECO:0000256" key="3">
    <source>
        <dbReference type="ARBA" id="ARBA00023002"/>
    </source>
</evidence>
<keyword evidence="3" id="KW-0560">Oxidoreductase</keyword>
<dbReference type="InterPro" id="IPR006058">
    <property type="entry name" value="2Fe2S_fd_BS"/>
</dbReference>
<feature type="domain" description="2Fe-2S ferredoxin-type" evidence="6">
    <location>
        <begin position="3"/>
        <end position="79"/>
    </location>
</feature>
<dbReference type="InterPro" id="IPR012675">
    <property type="entry name" value="Beta-grasp_dom_sf"/>
</dbReference>
<organism evidence="7 8">
    <name type="scientific">Vescimonas fastidiosa</name>
    <dbReference type="NCBI Taxonomy" id="2714353"/>
    <lineage>
        <taxon>Bacteria</taxon>
        <taxon>Bacillati</taxon>
        <taxon>Bacillota</taxon>
        <taxon>Clostridia</taxon>
        <taxon>Eubacteriales</taxon>
        <taxon>Oscillospiraceae</taxon>
        <taxon>Vescimonas</taxon>
    </lineage>
</organism>